<dbReference type="EMBL" id="CACSII010000001">
    <property type="protein sequence ID" value="CAA0084035.1"/>
    <property type="molecule type" value="Genomic_DNA"/>
</dbReference>
<gene>
    <name evidence="3" type="ORF">DPBNPPHM_00666</name>
</gene>
<dbReference type="NCBIfam" id="TIGR03545">
    <property type="entry name" value="TIGR03545 family protein"/>
    <property type="match status" value="1"/>
</dbReference>
<evidence type="ECO:0000256" key="2">
    <source>
        <dbReference type="SAM" id="MobiDB-lite"/>
    </source>
</evidence>
<accession>A0A5S9MT10</accession>
<dbReference type="InterPro" id="IPR019934">
    <property type="entry name" value="CHP03545"/>
</dbReference>
<dbReference type="Proteomes" id="UP000434580">
    <property type="component" value="Unassembled WGS sequence"/>
</dbReference>
<keyword evidence="1" id="KW-0175">Coiled coil</keyword>
<feature type="coiled-coil region" evidence="1">
    <location>
        <begin position="217"/>
        <end position="265"/>
    </location>
</feature>
<reference evidence="3 4" key="1">
    <citation type="submission" date="2019-11" db="EMBL/GenBank/DDBJ databases">
        <authorList>
            <person name="Holert J."/>
        </authorList>
    </citation>
    <scope>NUCLEOTIDE SEQUENCE [LARGE SCALE GENOMIC DNA]</scope>
    <source>
        <strain evidence="3">BC5_2</strain>
    </source>
</reference>
<feature type="region of interest" description="Disordered" evidence="2">
    <location>
        <begin position="113"/>
        <end position="144"/>
    </location>
</feature>
<organism evidence="3 4">
    <name type="scientific">BD1-7 clade bacterium</name>
    <dbReference type="NCBI Taxonomy" id="2029982"/>
    <lineage>
        <taxon>Bacteria</taxon>
        <taxon>Pseudomonadati</taxon>
        <taxon>Pseudomonadota</taxon>
        <taxon>Gammaproteobacteria</taxon>
        <taxon>Cellvibrionales</taxon>
        <taxon>Spongiibacteraceae</taxon>
        <taxon>BD1-7 clade</taxon>
    </lineage>
</organism>
<sequence length="600" mass="66454">MVRWKGLIGFVVIVALLALIGLWALPYGIKTSLEYFGSRATGATVSVGDVDVRYQPFGIEIDDLQAADPKNLDQNLFAFKQATVSVGLLKLLMNQVVVHDLSIQHFSFSSQRQTPGQLIGDKKSKGEKDAASGEKSPKEPGFVDKGVDAVSKALPTAADILDREPLLIDEAQKRLAATAEEQQQKWPALIKGLPNENDLSDYETRLKAIIEGDIKSVDDFQQRVKALKALKKEIDTERRLLVKAKDEFKQDQATLRSQLNDLKNAPQADFKRLKSKYTFDQQGAGQYAALLFGPEIGGYMETALSWYDTAEPILQNLQKESAGDVPPARGEGRIIRFPEQSPTPDFIVEKSVFTIDLDVGTMNGKATDITFEQKLINRPTRIEVASTALEGIGLVDIKAVLDYRADKAVNTANFVIGGYQVSGQSLVSSDELSVSLAKAEMQANGELQLIERQVSGGWKSLFSQAQFESSSNNEFVGEIGKAFENIHDFSLDVGVTGSLTNPKLDISSNFDRRLGNAFNQRFKARQAQLERDLKNKLQAELGDYLQEAGVVEADMVKQQAFLDDMDAQLKKMLDAEVTQQTDKHQKKLEKELQKQLDKLF</sequence>
<name>A0A5S9MT10_9GAMM</name>
<dbReference type="OrthoDB" id="5752177at2"/>
<evidence type="ECO:0000313" key="3">
    <source>
        <dbReference type="EMBL" id="CAA0084035.1"/>
    </source>
</evidence>
<proteinExistence type="predicted"/>
<evidence type="ECO:0008006" key="5">
    <source>
        <dbReference type="Google" id="ProtNLM"/>
    </source>
</evidence>
<dbReference type="AlphaFoldDB" id="A0A5S9MT10"/>
<evidence type="ECO:0000256" key="1">
    <source>
        <dbReference type="SAM" id="Coils"/>
    </source>
</evidence>
<feature type="compositionally biased region" description="Basic and acidic residues" evidence="2">
    <location>
        <begin position="120"/>
        <end position="144"/>
    </location>
</feature>
<evidence type="ECO:0000313" key="4">
    <source>
        <dbReference type="Proteomes" id="UP000434580"/>
    </source>
</evidence>
<protein>
    <recommendedName>
        <fullName evidence="5">TIGR03545 family protein</fullName>
    </recommendedName>
</protein>